<dbReference type="RefSeq" id="WP_162658917.1">
    <property type="nucleotide sequence ID" value="NZ_LR593887.1"/>
</dbReference>
<evidence type="ECO:0000313" key="3">
    <source>
        <dbReference type="Proteomes" id="UP000464378"/>
    </source>
</evidence>
<dbReference type="InterPro" id="IPR029063">
    <property type="entry name" value="SAM-dependent_MTases_sf"/>
</dbReference>
<dbReference type="Proteomes" id="UP000464378">
    <property type="component" value="Chromosome"/>
</dbReference>
<dbReference type="AlphaFoldDB" id="A0A6C2YQZ8"/>
<keyword evidence="3" id="KW-1185">Reference proteome</keyword>
<reference evidence="2" key="1">
    <citation type="submission" date="2019-04" db="EMBL/GenBank/DDBJ databases">
        <authorList>
            <consortium name="Science for Life Laboratories"/>
        </authorList>
    </citation>
    <scope>NUCLEOTIDE SEQUENCE</scope>
    <source>
        <strain evidence="2">MBLW1</strain>
    </source>
</reference>
<dbReference type="GO" id="GO:0008168">
    <property type="term" value="F:methyltransferase activity"/>
    <property type="evidence" value="ECO:0007669"/>
    <property type="project" value="UniProtKB-KW"/>
</dbReference>
<evidence type="ECO:0000259" key="1">
    <source>
        <dbReference type="Pfam" id="PF05050"/>
    </source>
</evidence>
<keyword evidence="2" id="KW-0489">Methyltransferase</keyword>
<name>A0A6C2YQZ8_9BACT</name>
<evidence type="ECO:0000313" key="2">
    <source>
        <dbReference type="EMBL" id="VIP03761.1"/>
    </source>
</evidence>
<proteinExistence type="predicted"/>
<dbReference type="PANTHER" id="PTHR34203">
    <property type="entry name" value="METHYLTRANSFERASE, FKBM FAMILY PROTEIN"/>
    <property type="match status" value="1"/>
</dbReference>
<dbReference type="GO" id="GO:0032259">
    <property type="term" value="P:methylation"/>
    <property type="evidence" value="ECO:0007669"/>
    <property type="project" value="UniProtKB-KW"/>
</dbReference>
<dbReference type="SUPFAM" id="SSF53335">
    <property type="entry name" value="S-adenosyl-L-methionine-dependent methyltransferases"/>
    <property type="match status" value="1"/>
</dbReference>
<protein>
    <recommendedName>
        <fullName evidence="1">Methyltransferase FkbM domain-containing protein</fullName>
    </recommendedName>
</protein>
<organism evidence="2">
    <name type="scientific">Tuwongella immobilis</name>
    <dbReference type="NCBI Taxonomy" id="692036"/>
    <lineage>
        <taxon>Bacteria</taxon>
        <taxon>Pseudomonadati</taxon>
        <taxon>Planctomycetota</taxon>
        <taxon>Planctomycetia</taxon>
        <taxon>Gemmatales</taxon>
        <taxon>Gemmataceae</taxon>
        <taxon>Tuwongella</taxon>
    </lineage>
</organism>
<dbReference type="KEGG" id="tim:GMBLW1_01990"/>
<dbReference type="EMBL" id="LR586016">
    <property type="protein sequence ID" value="VIP03761.1"/>
    <property type="molecule type" value="Genomic_DNA"/>
</dbReference>
<feature type="domain" description="Methyltransferase FkbM" evidence="1">
    <location>
        <begin position="94"/>
        <end position="262"/>
    </location>
</feature>
<dbReference type="InterPro" id="IPR052514">
    <property type="entry name" value="SAM-dependent_MTase"/>
</dbReference>
<dbReference type="InterPro" id="IPR006342">
    <property type="entry name" value="FkbM_mtfrase"/>
</dbReference>
<keyword evidence="2" id="KW-0808">Transferase</keyword>
<gene>
    <name evidence="2" type="ORF">GMBLW1_01990</name>
</gene>
<dbReference type="EMBL" id="LR593887">
    <property type="protein sequence ID" value="VTS04890.1"/>
    <property type="molecule type" value="Genomic_DNA"/>
</dbReference>
<dbReference type="Gene3D" id="3.40.50.150">
    <property type="entry name" value="Vaccinia Virus protein VP39"/>
    <property type="match status" value="1"/>
</dbReference>
<dbReference type="Pfam" id="PF05050">
    <property type="entry name" value="Methyltransf_21"/>
    <property type="match status" value="1"/>
</dbReference>
<dbReference type="InParanoid" id="A0A6C2YQZ8"/>
<sequence length="311" mass="34361">MRLQRQMVLPGGFRRGRILVQLRQSEADLLELRSAAHLGEATHQLVDALGVPMLTHVNERDAVISAELAAQGMWEPAETLLIQGLARPGMRVLDIGANVGYFSCLFARLLGPMGQVIAFEPEPENAFLLHANTLLLAQLCPKAAPIETHQLALSDRRGKARLNVFERNLGLHSLVHAGGSRGIEVTVEQLDHLAMGDTPLPAFANRIDLIKADTQGSELALLRGGERLLERDRPVLVLEIEPPMDGAARAIELVRWLDQHHYTRFRVFHANFGDPYAVAQEWLDALDADAVISRIRSHAIRAYGTLVAYPD</sequence>
<dbReference type="PANTHER" id="PTHR34203:SF15">
    <property type="entry name" value="SLL1173 PROTEIN"/>
    <property type="match status" value="1"/>
</dbReference>
<dbReference type="NCBIfam" id="TIGR01444">
    <property type="entry name" value="fkbM_fam"/>
    <property type="match status" value="1"/>
</dbReference>
<accession>A0A6C2YQZ8</accession>